<feature type="compositionally biased region" description="Low complexity" evidence="1">
    <location>
        <begin position="280"/>
        <end position="289"/>
    </location>
</feature>
<dbReference type="PANTHER" id="PTHR47219:SF20">
    <property type="entry name" value="TBC1 DOMAIN FAMILY MEMBER 2B"/>
    <property type="match status" value="1"/>
</dbReference>
<dbReference type="Gene3D" id="1.10.8.270">
    <property type="entry name" value="putative rabgap domain of human tbc1 domain family member 14 like domains"/>
    <property type="match status" value="1"/>
</dbReference>
<evidence type="ECO:0000256" key="1">
    <source>
        <dbReference type="SAM" id="MobiDB-lite"/>
    </source>
</evidence>
<sequence>MTALDSMGSLGPLAAEGHPGRNLQAATSTSAHRPSASGIGRTERSTSFKFREFGRYDSTSRIRANYSNVPDSSLTTTKPTGDPVPFPARGNGPLTSSNHDPSYSTPYPARAVDEEDWPAYATSYTPSPTSRFSVSTNDTSSILELAPASPTPSPPRSPVAALSPRWDSLGYSRPVPYTHAQYAHAPGIALSTPLAVTSPTSPTPTRRQHTITVGSLASELRDEFDFPLPCPLRRVNMIAPESQPVGGDSMLVGNFSRPRRPSIKHASPDPSLQYRPGNSPPSRSNSPRPDTLNTPNQYLLARERGQSISSNKSTSTFASLPVRPSPDLYYRDSVRGRSRNAHPPLARQPMLYNRAESSGHSFPRDPIPRMASMPSDELRSSFRSQLSASTTPGTVQTERSSVLTKSSSITSICMPVDDGFSVDDVMGIYEKGFRDDSPGPADFPDDDSRPPTAKSERNRRRTALLEAFSDSLPVEGACAEEEDGNESHSNDIDTEFDGQAPVPSTANPAEIRDSTAIFGLSTSAPVDPAEETPASRTEHDQRELGDDGDDDFPVRPRQTKATQRTSIENTDITRDRYGFRKQNQYVTQEQYDSWNEGYSEYMERRRRKWQAYMKESGLITDDPIRFPQRSAKTKRFVRKGIPPEWRGAAWFYYAGGPAILAKHGGVYAQLLRQEAKDIDKEAIERDLHRTFPDNVKFRAADASSAPNTEHPETRSSQATLTETNGNAARPDETQMISSLRHVLHAFSIYNPKIGYCQSLNFLAGLLLLFTETEEQAFWLLNIITRVYLPGTHETSLEGANVDLGVLMTSVQETMPAVWAKIGGELDGTDAVKPKSRRHRKGAIPIRLPPVTLCMTAWFMSCFIGTLPIETTLRVWDAFFYEGSKTLFRIALTIFKQGEQEIKSVGDPMEIFQVVQAMPRRLLDANALMEACFRRRNGFGHISQDTIEERRMERRKNVKLENERIATGLTDDATDFKRKNLFGKKRRPAELL</sequence>
<feature type="region of interest" description="Disordered" evidence="1">
    <location>
        <begin position="431"/>
        <end position="507"/>
    </location>
</feature>
<feature type="compositionally biased region" description="Polar residues" evidence="1">
    <location>
        <begin position="61"/>
        <end position="79"/>
    </location>
</feature>
<accession>A0ABR2X7D1</accession>
<organism evidence="3 4">
    <name type="scientific">Seiridium cardinale</name>
    <dbReference type="NCBI Taxonomy" id="138064"/>
    <lineage>
        <taxon>Eukaryota</taxon>
        <taxon>Fungi</taxon>
        <taxon>Dikarya</taxon>
        <taxon>Ascomycota</taxon>
        <taxon>Pezizomycotina</taxon>
        <taxon>Sordariomycetes</taxon>
        <taxon>Xylariomycetidae</taxon>
        <taxon>Amphisphaeriales</taxon>
        <taxon>Sporocadaceae</taxon>
        <taxon>Seiridium</taxon>
    </lineage>
</organism>
<feature type="region of interest" description="Disordered" evidence="1">
    <location>
        <begin position="239"/>
        <end position="404"/>
    </location>
</feature>
<feature type="compositionally biased region" description="Basic and acidic residues" evidence="1">
    <location>
        <begin position="536"/>
        <end position="545"/>
    </location>
</feature>
<proteinExistence type="predicted"/>
<feature type="domain" description="Rab-GAP TBC" evidence="2">
    <location>
        <begin position="640"/>
        <end position="882"/>
    </location>
</feature>
<feature type="compositionally biased region" description="Basic and acidic residues" evidence="1">
    <location>
        <begin position="41"/>
        <end position="60"/>
    </location>
</feature>
<reference evidence="3 4" key="1">
    <citation type="submission" date="2024-02" db="EMBL/GenBank/DDBJ databases">
        <title>First draft genome assembly of two strains of Seiridium cardinale.</title>
        <authorList>
            <person name="Emiliani G."/>
            <person name="Scali E."/>
        </authorList>
    </citation>
    <scope>NUCLEOTIDE SEQUENCE [LARGE SCALE GENOMIC DNA]</scope>
    <source>
        <strain evidence="3 4">BM-138-000479</strain>
    </source>
</reference>
<dbReference type="EMBL" id="JARVKM010000115">
    <property type="protein sequence ID" value="KAK9769656.1"/>
    <property type="molecule type" value="Genomic_DNA"/>
</dbReference>
<feature type="compositionally biased region" description="Polar residues" evidence="1">
    <location>
        <begin position="93"/>
        <end position="105"/>
    </location>
</feature>
<comment type="caution">
    <text evidence="3">The sequence shown here is derived from an EMBL/GenBank/DDBJ whole genome shotgun (WGS) entry which is preliminary data.</text>
</comment>
<dbReference type="Pfam" id="PF00566">
    <property type="entry name" value="RabGAP-TBC"/>
    <property type="match status" value="1"/>
</dbReference>
<feature type="compositionally biased region" description="Polar residues" evidence="1">
    <location>
        <begin position="306"/>
        <end position="318"/>
    </location>
</feature>
<feature type="region of interest" description="Disordered" evidence="1">
    <location>
        <begin position="520"/>
        <end position="564"/>
    </location>
</feature>
<dbReference type="PROSITE" id="PS50086">
    <property type="entry name" value="TBC_RABGAP"/>
    <property type="match status" value="1"/>
</dbReference>
<evidence type="ECO:0000313" key="4">
    <source>
        <dbReference type="Proteomes" id="UP001465668"/>
    </source>
</evidence>
<evidence type="ECO:0000259" key="2">
    <source>
        <dbReference type="PROSITE" id="PS50086"/>
    </source>
</evidence>
<evidence type="ECO:0000313" key="3">
    <source>
        <dbReference type="EMBL" id="KAK9769656.1"/>
    </source>
</evidence>
<dbReference type="SMART" id="SM00164">
    <property type="entry name" value="TBC"/>
    <property type="match status" value="1"/>
</dbReference>
<feature type="compositionally biased region" description="Polar residues" evidence="1">
    <location>
        <begin position="714"/>
        <end position="726"/>
    </location>
</feature>
<dbReference type="SUPFAM" id="SSF47923">
    <property type="entry name" value="Ypt/Rab-GAP domain of gyp1p"/>
    <property type="match status" value="2"/>
</dbReference>
<dbReference type="Proteomes" id="UP001465668">
    <property type="component" value="Unassembled WGS sequence"/>
</dbReference>
<gene>
    <name evidence="3" type="ORF">SCAR479_13655</name>
</gene>
<dbReference type="InterPro" id="IPR000195">
    <property type="entry name" value="Rab-GAP-TBC_dom"/>
</dbReference>
<dbReference type="Gene3D" id="1.10.472.80">
    <property type="entry name" value="Ypt/Rab-GAP domain of gyp1p, domain 3"/>
    <property type="match status" value="1"/>
</dbReference>
<dbReference type="InterPro" id="IPR035969">
    <property type="entry name" value="Rab-GAP_TBC_sf"/>
</dbReference>
<keyword evidence="4" id="KW-1185">Reference proteome</keyword>
<name>A0ABR2X7D1_9PEZI</name>
<feature type="region of interest" description="Disordered" evidence="1">
    <location>
        <begin position="1"/>
        <end position="105"/>
    </location>
</feature>
<dbReference type="InterPro" id="IPR050302">
    <property type="entry name" value="Rab_GAP_TBC_domain"/>
</dbReference>
<protein>
    <submittedName>
        <fullName evidence="3">Rab-GAP TBC domain-containing protein</fullName>
    </submittedName>
</protein>
<feature type="compositionally biased region" description="Polar residues" evidence="1">
    <location>
        <begin position="381"/>
        <end position="399"/>
    </location>
</feature>
<feature type="region of interest" description="Disordered" evidence="1">
    <location>
        <begin position="699"/>
        <end position="728"/>
    </location>
</feature>
<dbReference type="PANTHER" id="PTHR47219">
    <property type="entry name" value="RAB GTPASE-ACTIVATING PROTEIN 1-LIKE"/>
    <property type="match status" value="1"/>
</dbReference>